<dbReference type="Gene3D" id="1.10.3720.10">
    <property type="entry name" value="MetI-like"/>
    <property type="match status" value="1"/>
</dbReference>
<evidence type="ECO:0000256" key="6">
    <source>
        <dbReference type="ARBA" id="ARBA00023136"/>
    </source>
</evidence>
<evidence type="ECO:0000313" key="10">
    <source>
        <dbReference type="EMBL" id="TDE00211.1"/>
    </source>
</evidence>
<keyword evidence="3" id="KW-1003">Cell membrane</keyword>
<dbReference type="PANTHER" id="PTHR30151:SF0">
    <property type="entry name" value="ABC TRANSPORTER PERMEASE PROTEIN MJ0413-RELATED"/>
    <property type="match status" value="1"/>
</dbReference>
<dbReference type="EMBL" id="SMKZ01000053">
    <property type="protein sequence ID" value="TDE00211.1"/>
    <property type="molecule type" value="Genomic_DNA"/>
</dbReference>
<dbReference type="PROSITE" id="PS50928">
    <property type="entry name" value="ABC_TM1"/>
    <property type="match status" value="1"/>
</dbReference>
<dbReference type="InterPro" id="IPR000515">
    <property type="entry name" value="MetI-like"/>
</dbReference>
<dbReference type="InterPro" id="IPR035906">
    <property type="entry name" value="MetI-like_sf"/>
</dbReference>
<dbReference type="Proteomes" id="UP000294739">
    <property type="component" value="Unassembled WGS sequence"/>
</dbReference>
<feature type="transmembrane region" description="Helical" evidence="7">
    <location>
        <begin position="251"/>
        <end position="271"/>
    </location>
</feature>
<feature type="transmembrane region" description="Helical" evidence="7">
    <location>
        <begin position="129"/>
        <end position="148"/>
    </location>
</feature>
<keyword evidence="2 7" id="KW-0813">Transport</keyword>
<dbReference type="OrthoDB" id="3173654at2"/>
<dbReference type="SUPFAM" id="SSF161098">
    <property type="entry name" value="MetI-like"/>
    <property type="match status" value="1"/>
</dbReference>
<feature type="transmembrane region" description="Helical" evidence="7">
    <location>
        <begin position="88"/>
        <end position="109"/>
    </location>
</feature>
<evidence type="ECO:0000259" key="9">
    <source>
        <dbReference type="PROSITE" id="PS50928"/>
    </source>
</evidence>
<evidence type="ECO:0000256" key="1">
    <source>
        <dbReference type="ARBA" id="ARBA00004651"/>
    </source>
</evidence>
<keyword evidence="5 7" id="KW-1133">Transmembrane helix</keyword>
<dbReference type="GO" id="GO:0005886">
    <property type="term" value="C:plasma membrane"/>
    <property type="evidence" value="ECO:0007669"/>
    <property type="project" value="UniProtKB-SubCell"/>
</dbReference>
<dbReference type="InParanoid" id="A0A4R5CNB5"/>
<evidence type="ECO:0000256" key="8">
    <source>
        <dbReference type="SAM" id="MobiDB-lite"/>
    </source>
</evidence>
<evidence type="ECO:0000256" key="7">
    <source>
        <dbReference type="RuleBase" id="RU363032"/>
    </source>
</evidence>
<keyword evidence="6 7" id="KW-0472">Membrane</keyword>
<keyword evidence="4 7" id="KW-0812">Transmembrane</keyword>
<feature type="region of interest" description="Disordered" evidence="8">
    <location>
        <begin position="1"/>
        <end position="29"/>
    </location>
</feature>
<proteinExistence type="inferred from homology"/>
<feature type="transmembrane region" description="Helical" evidence="7">
    <location>
        <begin position="33"/>
        <end position="56"/>
    </location>
</feature>
<dbReference type="AlphaFoldDB" id="A0A4R5CNB5"/>
<accession>A0A4R5CNB5</accession>
<comment type="caution">
    <text evidence="10">The sequence shown here is derived from an EMBL/GenBank/DDBJ whole genome shotgun (WGS) entry which is preliminary data.</text>
</comment>
<dbReference type="GO" id="GO:0042918">
    <property type="term" value="P:alkanesulfonate transmembrane transport"/>
    <property type="evidence" value="ECO:0007669"/>
    <property type="project" value="UniProtKB-ARBA"/>
</dbReference>
<evidence type="ECO:0000256" key="5">
    <source>
        <dbReference type="ARBA" id="ARBA00022989"/>
    </source>
</evidence>
<name>A0A4R5CNB5_9ACTN</name>
<dbReference type="CDD" id="cd06261">
    <property type="entry name" value="TM_PBP2"/>
    <property type="match status" value="1"/>
</dbReference>
<protein>
    <submittedName>
        <fullName evidence="10">ABC transporter permease</fullName>
    </submittedName>
</protein>
<comment type="similarity">
    <text evidence="7">Belongs to the binding-protein-dependent transport system permease family.</text>
</comment>
<feature type="domain" description="ABC transmembrane type-1" evidence="9">
    <location>
        <begin position="88"/>
        <end position="268"/>
    </location>
</feature>
<organism evidence="10 11">
    <name type="scientific">Jiangella asiatica</name>
    <dbReference type="NCBI Taxonomy" id="2530372"/>
    <lineage>
        <taxon>Bacteria</taxon>
        <taxon>Bacillati</taxon>
        <taxon>Actinomycetota</taxon>
        <taxon>Actinomycetes</taxon>
        <taxon>Jiangellales</taxon>
        <taxon>Jiangellaceae</taxon>
        <taxon>Jiangella</taxon>
    </lineage>
</organism>
<dbReference type="RefSeq" id="WP_131900153.1">
    <property type="nucleotide sequence ID" value="NZ_SMKZ01000053.1"/>
</dbReference>
<comment type="subcellular location">
    <subcellularLocation>
        <location evidence="1 7">Cell membrane</location>
        <topology evidence="1 7">Multi-pass membrane protein</topology>
    </subcellularLocation>
</comment>
<evidence type="ECO:0000256" key="4">
    <source>
        <dbReference type="ARBA" id="ARBA00022692"/>
    </source>
</evidence>
<feature type="transmembrane region" description="Helical" evidence="7">
    <location>
        <begin position="219"/>
        <end position="239"/>
    </location>
</feature>
<dbReference type="PANTHER" id="PTHR30151">
    <property type="entry name" value="ALKANE SULFONATE ABC TRANSPORTER-RELATED, MEMBRANE SUBUNIT"/>
    <property type="match status" value="1"/>
</dbReference>
<keyword evidence="11" id="KW-1185">Reference proteome</keyword>
<dbReference type="Pfam" id="PF00528">
    <property type="entry name" value="BPD_transp_1"/>
    <property type="match status" value="1"/>
</dbReference>
<sequence>MTKTASHRSAAPPERGGQAPDEPRRAGRARRRVVATASVLVLAAAWYLATEVFAMVTPLVLPSPVDVVTAGVSVATEPYSGSTLAGHVWASLQTVLGGWLLAIVIGVPLGSAMGSSKIVDTLAGPVFNVLRPIPPIAWIPLAIVWFGIGQGARFFVVFLAAAIPCVINAREGVRQVDPVLLRAARTLGAGTLTTVRRVALPSAAPLTFTGIRLSLGNAWMTLVGAELVAASAGLGFLLLDARRSLQPDLLFAAMLVIGLLGALFGAGMRWLEPRLVPWEAGHRDR</sequence>
<evidence type="ECO:0000256" key="2">
    <source>
        <dbReference type="ARBA" id="ARBA00022448"/>
    </source>
</evidence>
<reference evidence="10 11" key="1">
    <citation type="submission" date="2019-03" db="EMBL/GenBank/DDBJ databases">
        <title>Draft genome sequences of novel Actinobacteria.</title>
        <authorList>
            <person name="Sahin N."/>
            <person name="Ay H."/>
            <person name="Saygin H."/>
        </authorList>
    </citation>
    <scope>NUCLEOTIDE SEQUENCE [LARGE SCALE GENOMIC DNA]</scope>
    <source>
        <strain evidence="10 11">5K138</strain>
    </source>
</reference>
<dbReference type="FunFam" id="1.10.3720.10:FF:000003">
    <property type="entry name" value="Aliphatic sulfonate ABC transporter permease"/>
    <property type="match status" value="1"/>
</dbReference>
<evidence type="ECO:0000256" key="3">
    <source>
        <dbReference type="ARBA" id="ARBA00022475"/>
    </source>
</evidence>
<evidence type="ECO:0000313" key="11">
    <source>
        <dbReference type="Proteomes" id="UP000294739"/>
    </source>
</evidence>
<gene>
    <name evidence="10" type="ORF">E1269_26220</name>
</gene>